<keyword evidence="1" id="KW-0812">Transmembrane</keyword>
<feature type="transmembrane region" description="Helical" evidence="1">
    <location>
        <begin position="59"/>
        <end position="82"/>
    </location>
</feature>
<reference evidence="2 3" key="1">
    <citation type="submission" date="2017-06" db="EMBL/GenBank/DDBJ databases">
        <authorList>
            <person name="Furmanczyk E.M."/>
        </authorList>
    </citation>
    <scope>NUCLEOTIDE SEQUENCE [LARGE SCALE GENOMIC DNA]</scope>
    <source>
        <strain evidence="2 3">DSM 16611</strain>
    </source>
</reference>
<organism evidence="2 3">
    <name type="scientific">Pseudomonas umsongensis</name>
    <dbReference type="NCBI Taxonomy" id="198618"/>
    <lineage>
        <taxon>Bacteria</taxon>
        <taxon>Pseudomonadati</taxon>
        <taxon>Pseudomonadota</taxon>
        <taxon>Gammaproteobacteria</taxon>
        <taxon>Pseudomonadales</taxon>
        <taxon>Pseudomonadaceae</taxon>
        <taxon>Pseudomonas</taxon>
    </lineage>
</organism>
<comment type="caution">
    <text evidence="2">The sequence shown here is derived from an EMBL/GenBank/DDBJ whole genome shotgun (WGS) entry which is preliminary data.</text>
</comment>
<keyword evidence="1" id="KW-0472">Membrane</keyword>
<dbReference type="Proteomes" id="UP000215455">
    <property type="component" value="Unassembled WGS sequence"/>
</dbReference>
<dbReference type="RefSeq" id="WP_033041670.1">
    <property type="nucleotide sequence ID" value="NZ_CP044409.1"/>
</dbReference>
<accession>A0ABX4E3E6</accession>
<sequence>MKVAPEYTPYPQAQRPNYKRWLVNGAALLGLVFVGADLLESVEDGSSNWSILRFLLDVFTVWGVMIGVAVLWLLALLLRVLYYRFNWHIARYHANAATRVQHTWWTHHRQKVGLIESVLLGAACSSPEHRQSLFSPEHQPPVPEETPEGPAIRLLQVLGRDVAERERHLATLLALQWNEQRTEPDVVQPVCCYWQGSLDAWQAFVEQMRQCCPQIQLPEQPEPWQGMQSLDAIIDRLHGAPWDLRILCAGCHSSPPEAQSHMPAGEAAVLWWLGPRGRVRLSRGEWFAADAESLASVAERVSQQSELKSSAPVCVSFSQPDMPPLSVLDWNTRQHLQDANFGALQNLEAMIVQTLAAWYAEQHGVPCAWLANDPQHTLALGIVESDHADS</sequence>
<evidence type="ECO:0000256" key="1">
    <source>
        <dbReference type="SAM" id="Phobius"/>
    </source>
</evidence>
<evidence type="ECO:0000313" key="2">
    <source>
        <dbReference type="EMBL" id="OXR36264.1"/>
    </source>
</evidence>
<evidence type="ECO:0000313" key="3">
    <source>
        <dbReference type="Proteomes" id="UP000215455"/>
    </source>
</evidence>
<keyword evidence="1" id="KW-1133">Transmembrane helix</keyword>
<keyword evidence="3" id="KW-1185">Reference proteome</keyword>
<name>A0ABX4E3E6_9PSED</name>
<gene>
    <name evidence="2" type="ORF">PSUM_06925</name>
</gene>
<proteinExistence type="predicted"/>
<evidence type="ECO:0008006" key="4">
    <source>
        <dbReference type="Google" id="ProtNLM"/>
    </source>
</evidence>
<protein>
    <recommendedName>
        <fullName evidence="4">Type VI secretion protein</fullName>
    </recommendedName>
</protein>
<feature type="transmembrane region" description="Helical" evidence="1">
    <location>
        <begin position="21"/>
        <end position="39"/>
    </location>
</feature>
<dbReference type="EMBL" id="NIWU01000001">
    <property type="protein sequence ID" value="OXR36264.1"/>
    <property type="molecule type" value="Genomic_DNA"/>
</dbReference>